<dbReference type="EMBL" id="CACRSW010000030">
    <property type="protein sequence ID" value="VYT16091.1"/>
    <property type="molecule type" value="Genomic_DNA"/>
</dbReference>
<organism evidence="6">
    <name type="scientific">Anaerococcus vaginalis</name>
    <dbReference type="NCBI Taxonomy" id="33037"/>
    <lineage>
        <taxon>Bacteria</taxon>
        <taxon>Bacillati</taxon>
        <taxon>Bacillota</taxon>
        <taxon>Tissierellia</taxon>
        <taxon>Tissierellales</taxon>
        <taxon>Peptoniphilaceae</taxon>
        <taxon>Anaerococcus</taxon>
    </lineage>
</organism>
<sequence length="141" mass="16075">MEKIFKGESMDKFKDLVKIFFTIFGSLIGFFLGDLDIFIYSLTAFVICDYISGIIRAGFERKLSSKIGFKGILKKIMIFIIVGIANICDKNLIKNQAMIRSSIIFFYIANEGLSILENALAMDLPIPKKLKILLEQFKEEK</sequence>
<dbReference type="AlphaFoldDB" id="A0A6N2UIA4"/>
<keyword evidence="2 5" id="KW-0812">Transmembrane</keyword>
<comment type="subcellular location">
    <subcellularLocation>
        <location evidence="1">Membrane</location>
        <topology evidence="1">Multi-pass membrane protein</topology>
    </subcellularLocation>
</comment>
<evidence type="ECO:0000313" key="6">
    <source>
        <dbReference type="EMBL" id="VYT16091.1"/>
    </source>
</evidence>
<evidence type="ECO:0000256" key="3">
    <source>
        <dbReference type="ARBA" id="ARBA00022989"/>
    </source>
</evidence>
<feature type="transmembrane region" description="Helical" evidence="5">
    <location>
        <begin position="16"/>
        <end position="32"/>
    </location>
</feature>
<dbReference type="GO" id="GO:0016020">
    <property type="term" value="C:membrane"/>
    <property type="evidence" value="ECO:0007669"/>
    <property type="project" value="UniProtKB-SubCell"/>
</dbReference>
<dbReference type="NCBIfam" id="TIGR01593">
    <property type="entry name" value="holin_tox_secr"/>
    <property type="match status" value="1"/>
</dbReference>
<evidence type="ECO:0000256" key="1">
    <source>
        <dbReference type="ARBA" id="ARBA00004141"/>
    </source>
</evidence>
<feature type="transmembrane region" description="Helical" evidence="5">
    <location>
        <begin position="38"/>
        <end position="59"/>
    </location>
</feature>
<dbReference type="RefSeq" id="WP_083316589.1">
    <property type="nucleotide sequence ID" value="NZ_CACRSW010000030.1"/>
</dbReference>
<reference evidence="6" key="1">
    <citation type="submission" date="2019-11" db="EMBL/GenBank/DDBJ databases">
        <authorList>
            <person name="Feng L."/>
        </authorList>
    </citation>
    <scope>NUCLEOTIDE SEQUENCE</scope>
    <source>
        <strain evidence="6">AvaginalisLFYP127</strain>
    </source>
</reference>
<keyword evidence="4 5" id="KW-0472">Membrane</keyword>
<evidence type="ECO:0000256" key="5">
    <source>
        <dbReference type="SAM" id="Phobius"/>
    </source>
</evidence>
<dbReference type="InterPro" id="IPR006480">
    <property type="entry name" value="Phage_holin_4_1"/>
</dbReference>
<keyword evidence="3 5" id="KW-1133">Transmembrane helix</keyword>
<dbReference type="Pfam" id="PF05105">
    <property type="entry name" value="Phage_holin_4_1"/>
    <property type="match status" value="1"/>
</dbReference>
<proteinExistence type="predicted"/>
<feature type="transmembrane region" description="Helical" evidence="5">
    <location>
        <begin position="71"/>
        <end position="87"/>
    </location>
</feature>
<gene>
    <name evidence="6" type="ORF">AVLFYP127_01081</name>
</gene>
<evidence type="ECO:0000256" key="2">
    <source>
        <dbReference type="ARBA" id="ARBA00022692"/>
    </source>
</evidence>
<name>A0A6N2UIA4_9FIRM</name>
<protein>
    <submittedName>
        <fullName evidence="6">Holin family protein</fullName>
    </submittedName>
</protein>
<evidence type="ECO:0000256" key="4">
    <source>
        <dbReference type="ARBA" id="ARBA00023136"/>
    </source>
</evidence>
<accession>A0A6N2UIA4</accession>